<dbReference type="Pfam" id="PF13657">
    <property type="entry name" value="Couple_hipA"/>
    <property type="match status" value="1"/>
</dbReference>
<dbReference type="PANTHER" id="PTHR37419:SF6">
    <property type="entry name" value="KINASE HI_0665-RELATED"/>
    <property type="match status" value="1"/>
</dbReference>
<dbReference type="GO" id="GO:0005829">
    <property type="term" value="C:cytosol"/>
    <property type="evidence" value="ECO:0007669"/>
    <property type="project" value="TreeGrafter"/>
</dbReference>
<evidence type="ECO:0000313" key="2">
    <source>
        <dbReference type="EMBL" id="MPN53709.1"/>
    </source>
</evidence>
<name>A0A645ITI5_9ZZZZ</name>
<dbReference type="GO" id="GO:0004674">
    <property type="term" value="F:protein serine/threonine kinase activity"/>
    <property type="evidence" value="ECO:0007669"/>
    <property type="project" value="TreeGrafter"/>
</dbReference>
<dbReference type="NCBIfam" id="TIGR03071">
    <property type="entry name" value="couple_hipA"/>
    <property type="match status" value="1"/>
</dbReference>
<feature type="domain" description="HipA N-terminal subdomain 1" evidence="1">
    <location>
        <begin position="8"/>
        <end position="104"/>
    </location>
</feature>
<dbReference type="AlphaFoldDB" id="A0A645ITI5"/>
<evidence type="ECO:0000259" key="1">
    <source>
        <dbReference type="Pfam" id="PF13657"/>
    </source>
</evidence>
<accession>A0A645ITI5</accession>
<dbReference type="EMBL" id="VSSQ01121122">
    <property type="protein sequence ID" value="MPN53709.1"/>
    <property type="molecule type" value="Genomic_DNA"/>
</dbReference>
<organism evidence="2">
    <name type="scientific">bioreactor metagenome</name>
    <dbReference type="NCBI Taxonomy" id="1076179"/>
    <lineage>
        <taxon>unclassified sequences</taxon>
        <taxon>metagenomes</taxon>
        <taxon>ecological metagenomes</taxon>
    </lineage>
</organism>
<reference evidence="2" key="1">
    <citation type="submission" date="2019-08" db="EMBL/GenBank/DDBJ databases">
        <authorList>
            <person name="Kucharzyk K."/>
            <person name="Murdoch R.W."/>
            <person name="Higgins S."/>
            <person name="Loffler F."/>
        </authorList>
    </citation>
    <scope>NUCLEOTIDE SEQUENCE</scope>
</reference>
<proteinExistence type="predicted"/>
<sequence length="109" mass="12539">MDTFRTAYVYVRNIFAGILEETDEGYSFSYDPEYLLNEHAGAVSLTLPLSEERYTSRTMFPFFDGLIPEGWLLDIVSRNWKIDLKDRFGLLLVACKDGIGNVSIREECI</sequence>
<dbReference type="InterPro" id="IPR017508">
    <property type="entry name" value="HipA_N1"/>
</dbReference>
<protein>
    <recommendedName>
        <fullName evidence="1">HipA N-terminal subdomain 1 domain-containing protein</fullName>
    </recommendedName>
</protein>
<comment type="caution">
    <text evidence="2">The sequence shown here is derived from an EMBL/GenBank/DDBJ whole genome shotgun (WGS) entry which is preliminary data.</text>
</comment>
<dbReference type="PANTHER" id="PTHR37419">
    <property type="entry name" value="SERINE/THREONINE-PROTEIN KINASE TOXIN HIPA"/>
    <property type="match status" value="1"/>
</dbReference>
<gene>
    <name evidence="2" type="ORF">SDC9_201375</name>
</gene>
<dbReference type="InterPro" id="IPR052028">
    <property type="entry name" value="HipA_Ser/Thr_kinase"/>
</dbReference>